<evidence type="ECO:0000256" key="7">
    <source>
        <dbReference type="ARBA" id="ARBA00023326"/>
    </source>
</evidence>
<dbReference type="InterPro" id="IPR018371">
    <property type="entry name" value="Chitin-binding_1_CS"/>
</dbReference>
<dbReference type="GO" id="GO:0016998">
    <property type="term" value="P:cell wall macromolecule catabolic process"/>
    <property type="evidence" value="ECO:0007669"/>
    <property type="project" value="InterPro"/>
</dbReference>
<keyword evidence="7" id="KW-0624">Polysaccharide degradation</keyword>
<feature type="disulfide bond" evidence="8">
    <location>
        <begin position="27"/>
        <end position="39"/>
    </location>
</feature>
<comment type="caution">
    <text evidence="8">Lacks conserved residue(s) required for the propagation of feature annotation.</text>
</comment>
<comment type="catalytic activity">
    <reaction evidence="1">
        <text>Random endo-hydrolysis of N-acetyl-beta-D-glucosaminide (1-&gt;4)-beta-linkages in chitin and chitodextrins.</text>
        <dbReference type="EC" id="3.2.1.14"/>
    </reaction>
</comment>
<reference evidence="11 12" key="1">
    <citation type="journal article" date="2019" name="Nat. Plants">
        <title>Genome sequencing of Musa balbisiana reveals subgenome evolution and function divergence in polyploid bananas.</title>
        <authorList>
            <person name="Yao X."/>
        </authorList>
    </citation>
    <scope>NUCLEOTIDE SEQUENCE [LARGE SCALE GENOMIC DNA]</scope>
    <source>
        <strain evidence="12">cv. DH-PKW</strain>
        <tissue evidence="11">Leaves</tissue>
    </source>
</reference>
<dbReference type="AlphaFoldDB" id="A0A4S8JWW2"/>
<feature type="disulfide bond" evidence="8">
    <location>
        <begin position="32"/>
        <end position="46"/>
    </location>
</feature>
<dbReference type="PANTHER" id="PTHR22595">
    <property type="entry name" value="CHITINASE-RELATED"/>
    <property type="match status" value="1"/>
</dbReference>
<dbReference type="SUPFAM" id="SSF53955">
    <property type="entry name" value="Lysozyme-like"/>
    <property type="match status" value="1"/>
</dbReference>
<evidence type="ECO:0000256" key="8">
    <source>
        <dbReference type="PROSITE-ProRule" id="PRU00261"/>
    </source>
</evidence>
<evidence type="ECO:0000256" key="2">
    <source>
        <dbReference type="ARBA" id="ARBA00012729"/>
    </source>
</evidence>
<dbReference type="STRING" id="52838.A0A4S8JWW2"/>
<dbReference type="InterPro" id="IPR000726">
    <property type="entry name" value="Glyco_hydro_19_cat"/>
</dbReference>
<feature type="domain" description="Chitin-binding type-1" evidence="10">
    <location>
        <begin position="22"/>
        <end position="57"/>
    </location>
</feature>
<organism evidence="11 12">
    <name type="scientific">Musa balbisiana</name>
    <name type="common">Banana</name>
    <dbReference type="NCBI Taxonomy" id="52838"/>
    <lineage>
        <taxon>Eukaryota</taxon>
        <taxon>Viridiplantae</taxon>
        <taxon>Streptophyta</taxon>
        <taxon>Embryophyta</taxon>
        <taxon>Tracheophyta</taxon>
        <taxon>Spermatophyta</taxon>
        <taxon>Magnoliopsida</taxon>
        <taxon>Liliopsida</taxon>
        <taxon>Zingiberales</taxon>
        <taxon>Musaceae</taxon>
        <taxon>Musa</taxon>
    </lineage>
</organism>
<dbReference type="InterPro" id="IPR001002">
    <property type="entry name" value="Chitin-bd_1"/>
</dbReference>
<keyword evidence="9" id="KW-0732">Signal</keyword>
<dbReference type="Gene3D" id="3.30.60.10">
    <property type="entry name" value="Endochitinase-like"/>
    <property type="match status" value="1"/>
</dbReference>
<dbReference type="Gene3D" id="1.10.530.10">
    <property type="match status" value="1"/>
</dbReference>
<dbReference type="Proteomes" id="UP000317650">
    <property type="component" value="Chromosome 5"/>
</dbReference>
<dbReference type="PROSITE" id="PS00774">
    <property type="entry name" value="CHITINASE_19_2"/>
    <property type="match status" value="1"/>
</dbReference>
<evidence type="ECO:0000256" key="3">
    <source>
        <dbReference type="ARBA" id="ARBA00022669"/>
    </source>
</evidence>
<dbReference type="GO" id="GO:0000272">
    <property type="term" value="P:polysaccharide catabolic process"/>
    <property type="evidence" value="ECO:0007669"/>
    <property type="project" value="UniProtKB-KW"/>
</dbReference>
<evidence type="ECO:0000256" key="9">
    <source>
        <dbReference type="SAM" id="SignalP"/>
    </source>
</evidence>
<evidence type="ECO:0000256" key="5">
    <source>
        <dbReference type="ARBA" id="ARBA00023277"/>
    </source>
</evidence>
<dbReference type="FunFam" id="3.30.60.10:FF:000003">
    <property type="entry name" value="Class IV chitinase"/>
    <property type="match status" value="1"/>
</dbReference>
<evidence type="ECO:0000313" key="12">
    <source>
        <dbReference type="Proteomes" id="UP000317650"/>
    </source>
</evidence>
<dbReference type="CDD" id="cd00325">
    <property type="entry name" value="chitinase_GH19"/>
    <property type="match status" value="1"/>
</dbReference>
<dbReference type="GO" id="GO:0008061">
    <property type="term" value="F:chitin binding"/>
    <property type="evidence" value="ECO:0007669"/>
    <property type="project" value="UniProtKB-UniRule"/>
</dbReference>
<keyword evidence="6" id="KW-0326">Glycosidase</keyword>
<dbReference type="GO" id="GO:0006032">
    <property type="term" value="P:chitin catabolic process"/>
    <property type="evidence" value="ECO:0007669"/>
    <property type="project" value="InterPro"/>
</dbReference>
<dbReference type="PROSITE" id="PS00026">
    <property type="entry name" value="CHIT_BIND_I_1"/>
    <property type="match status" value="1"/>
</dbReference>
<dbReference type="PRINTS" id="PR00451">
    <property type="entry name" value="CHITINBINDNG"/>
</dbReference>
<keyword evidence="6" id="KW-0378">Hydrolase</keyword>
<gene>
    <name evidence="11" type="ORF">C4D60_Mb05t17710</name>
</gene>
<feature type="signal peptide" evidence="9">
    <location>
        <begin position="1"/>
        <end position="22"/>
    </location>
</feature>
<proteinExistence type="predicted"/>
<dbReference type="EC" id="3.2.1.14" evidence="2"/>
<dbReference type="PROSITE" id="PS50941">
    <property type="entry name" value="CHIT_BIND_I_2"/>
    <property type="match status" value="1"/>
</dbReference>
<protein>
    <recommendedName>
        <fullName evidence="2">chitinase</fullName>
        <ecNumber evidence="2">3.2.1.14</ecNumber>
    </recommendedName>
</protein>
<evidence type="ECO:0000256" key="4">
    <source>
        <dbReference type="ARBA" id="ARBA00023157"/>
    </source>
</evidence>
<evidence type="ECO:0000256" key="1">
    <source>
        <dbReference type="ARBA" id="ARBA00000822"/>
    </source>
</evidence>
<dbReference type="Pfam" id="PF00187">
    <property type="entry name" value="Chitin_bind_1"/>
    <property type="match status" value="1"/>
</dbReference>
<dbReference type="CDD" id="cd00035">
    <property type="entry name" value="ChtBD1"/>
    <property type="match status" value="1"/>
</dbReference>
<evidence type="ECO:0000256" key="6">
    <source>
        <dbReference type="ARBA" id="ARBA00023295"/>
    </source>
</evidence>
<dbReference type="PANTHER" id="PTHR22595:SF193">
    <property type="entry name" value="ENDOCHITINASE EP3"/>
    <property type="match status" value="1"/>
</dbReference>
<name>A0A4S8JWW2_MUSBA</name>
<keyword evidence="12" id="KW-1185">Reference proteome</keyword>
<accession>A0A4S8JWW2</accession>
<feature type="chain" id="PRO_5020221075" description="chitinase" evidence="9">
    <location>
        <begin position="23"/>
        <end position="135"/>
    </location>
</feature>
<dbReference type="EMBL" id="PYDT01000003">
    <property type="protein sequence ID" value="THU66769.1"/>
    <property type="molecule type" value="Genomic_DNA"/>
</dbReference>
<dbReference type="InterPro" id="IPR036861">
    <property type="entry name" value="Endochitinase-like_sf"/>
</dbReference>
<comment type="caution">
    <text evidence="11">The sequence shown here is derived from an EMBL/GenBank/DDBJ whole genome shotgun (WGS) entry which is preliminary data.</text>
</comment>
<sequence>MAVHNTMLLQGLLLAGAIAVAAQNCGCSADLCCSKYGYCGTGDDYCGDGCQSGPCYSSSTPSNDVVVSFKAALWFWMNNCHSAITSGQGFGATIRAINGNLECDGNNTELMNARVGYYKDYCSQFGVDPGSNLTC</sequence>
<evidence type="ECO:0000313" key="11">
    <source>
        <dbReference type="EMBL" id="THU66769.1"/>
    </source>
</evidence>
<dbReference type="SMART" id="SM00270">
    <property type="entry name" value="ChtBD1"/>
    <property type="match status" value="1"/>
</dbReference>
<evidence type="ECO:0000259" key="10">
    <source>
        <dbReference type="PROSITE" id="PS50941"/>
    </source>
</evidence>
<keyword evidence="5" id="KW-0119">Carbohydrate metabolism</keyword>
<keyword evidence="3 8" id="KW-0147">Chitin-binding</keyword>
<dbReference type="GO" id="GO:0008843">
    <property type="term" value="F:endochitinase activity"/>
    <property type="evidence" value="ECO:0007669"/>
    <property type="project" value="UniProtKB-EC"/>
</dbReference>
<dbReference type="InterPro" id="IPR023346">
    <property type="entry name" value="Lysozyme-like_dom_sf"/>
</dbReference>
<keyword evidence="4 8" id="KW-1015">Disulfide bond</keyword>
<dbReference type="Pfam" id="PF00182">
    <property type="entry name" value="Glyco_hydro_19"/>
    <property type="match status" value="1"/>
</dbReference>